<dbReference type="AlphaFoldDB" id="A0A660SI40"/>
<proteinExistence type="predicted"/>
<evidence type="ECO:0000313" key="1">
    <source>
        <dbReference type="EMBL" id="RKX70495.1"/>
    </source>
</evidence>
<protein>
    <submittedName>
        <fullName evidence="1">Uncharacterized protein</fullName>
    </submittedName>
</protein>
<sequence length="118" mass="14320">YNKIRKYHEKWTREHVILEIKKLYNQGKPLNYDFSRKNVKSLTAEATKLFGSWELALKAAGFDPSLIRKRQKWNKKKIKDEVRKRKREGKSITYSGIKRDDYPLFRAIQRYYRKVPKV</sequence>
<feature type="non-terminal residue" evidence="1">
    <location>
        <position position="1"/>
    </location>
</feature>
<gene>
    <name evidence="1" type="ORF">DRP43_03295</name>
</gene>
<dbReference type="Proteomes" id="UP000271125">
    <property type="component" value="Unassembled WGS sequence"/>
</dbReference>
<accession>A0A660SI40</accession>
<dbReference type="EMBL" id="QNBD01000132">
    <property type="protein sequence ID" value="RKX70495.1"/>
    <property type="molecule type" value="Genomic_DNA"/>
</dbReference>
<name>A0A660SI40_UNCT6</name>
<organism evidence="1 2">
    <name type="scientific">candidate division TA06 bacterium</name>
    <dbReference type="NCBI Taxonomy" id="2250710"/>
    <lineage>
        <taxon>Bacteria</taxon>
        <taxon>Bacteria division TA06</taxon>
    </lineage>
</organism>
<evidence type="ECO:0000313" key="2">
    <source>
        <dbReference type="Proteomes" id="UP000271125"/>
    </source>
</evidence>
<reference evidence="1 2" key="1">
    <citation type="submission" date="2018-06" db="EMBL/GenBank/DDBJ databases">
        <title>Extensive metabolic versatility and redundancy in microbially diverse, dynamic hydrothermal sediments.</title>
        <authorList>
            <person name="Dombrowski N."/>
            <person name="Teske A."/>
            <person name="Baker B.J."/>
        </authorList>
    </citation>
    <scope>NUCLEOTIDE SEQUENCE [LARGE SCALE GENOMIC DNA]</scope>
    <source>
        <strain evidence="1">B10_G13</strain>
    </source>
</reference>
<comment type="caution">
    <text evidence="1">The sequence shown here is derived from an EMBL/GenBank/DDBJ whole genome shotgun (WGS) entry which is preliminary data.</text>
</comment>